<evidence type="ECO:0000313" key="10">
    <source>
        <dbReference type="Proteomes" id="UP000683139"/>
    </source>
</evidence>
<feature type="domain" description="Fe/B12 periplasmic-binding" evidence="8">
    <location>
        <begin position="78"/>
        <end position="332"/>
    </location>
</feature>
<sequence>MKQWMVLVAVCSLLVLVLAGCSGNNPNSNQPETKQEGVSVVSNGQAASSEESPAEAAYPRTIIDDAGNEVKLEQQPQRIVVLHALYMEYFFALDTPPIASSNAEEALQNYATLQPYANTAEVIDLGSGREINLEKVMEAEPDVIVTFIGHAESIYEGLKQIAPVVLIDYSSNWDEAAMLCAQIIGKENEAQQLIEETKAIIAETQNKMGAIQQKSFALLRVGSNATFSAQGTKNTNYYDPDHGFGLGVPNGYPEDGTELSLEALAEMNPDYIILQHDIAVSQAAVKEKESLAVWNMLDAVKNERILYFDNSLNTGSILAIRLAAQYFSELNE</sequence>
<evidence type="ECO:0000259" key="8">
    <source>
        <dbReference type="PROSITE" id="PS50983"/>
    </source>
</evidence>
<feature type="region of interest" description="Disordered" evidence="6">
    <location>
        <begin position="26"/>
        <end position="57"/>
    </location>
</feature>
<evidence type="ECO:0000256" key="6">
    <source>
        <dbReference type="SAM" id="MobiDB-lite"/>
    </source>
</evidence>
<dbReference type="CDD" id="cd01146">
    <property type="entry name" value="FhuD"/>
    <property type="match status" value="1"/>
</dbReference>
<gene>
    <name evidence="9" type="primary">fhuD2</name>
    <name evidence="9" type="ORF">J40TS1_44970</name>
</gene>
<keyword evidence="5" id="KW-0175">Coiled coil</keyword>
<dbReference type="Gene3D" id="3.40.50.1980">
    <property type="entry name" value="Nitrogenase molybdenum iron protein domain"/>
    <property type="match status" value="2"/>
</dbReference>
<feature type="coiled-coil region" evidence="5">
    <location>
        <begin position="187"/>
        <end position="214"/>
    </location>
</feature>
<comment type="caution">
    <text evidence="9">The sequence shown here is derived from an EMBL/GenBank/DDBJ whole genome shotgun (WGS) entry which is preliminary data.</text>
</comment>
<dbReference type="Proteomes" id="UP000683139">
    <property type="component" value="Unassembled WGS sequence"/>
</dbReference>
<evidence type="ECO:0000256" key="4">
    <source>
        <dbReference type="ARBA" id="ARBA00022729"/>
    </source>
</evidence>
<reference evidence="9" key="1">
    <citation type="submission" date="2021-03" db="EMBL/GenBank/DDBJ databases">
        <title>Antimicrobial resistance genes in bacteria isolated from Japanese honey, and their potential for conferring macrolide and lincosamide resistance in the American foulbrood pathogen Paenibacillus larvae.</title>
        <authorList>
            <person name="Okamoto M."/>
            <person name="Kumagai M."/>
            <person name="Kanamori H."/>
            <person name="Takamatsu D."/>
        </authorList>
    </citation>
    <scope>NUCLEOTIDE SEQUENCE</scope>
    <source>
        <strain evidence="9">J40TS1</strain>
    </source>
</reference>
<evidence type="ECO:0000313" key="9">
    <source>
        <dbReference type="EMBL" id="GIP18855.1"/>
    </source>
</evidence>
<dbReference type="SUPFAM" id="SSF53807">
    <property type="entry name" value="Helical backbone' metal receptor"/>
    <property type="match status" value="1"/>
</dbReference>
<organism evidence="9 10">
    <name type="scientific">Paenibacillus montaniterrae</name>
    <dbReference type="NCBI Taxonomy" id="429341"/>
    <lineage>
        <taxon>Bacteria</taxon>
        <taxon>Bacillati</taxon>
        <taxon>Bacillota</taxon>
        <taxon>Bacilli</taxon>
        <taxon>Bacillales</taxon>
        <taxon>Paenibacillaceae</taxon>
        <taxon>Paenibacillus</taxon>
    </lineage>
</organism>
<evidence type="ECO:0000256" key="2">
    <source>
        <dbReference type="ARBA" id="ARBA00008814"/>
    </source>
</evidence>
<dbReference type="EMBL" id="BOSE01000011">
    <property type="protein sequence ID" value="GIP18855.1"/>
    <property type="molecule type" value="Genomic_DNA"/>
</dbReference>
<dbReference type="InterPro" id="IPR002491">
    <property type="entry name" value="ABC_transptr_periplasmic_BD"/>
</dbReference>
<evidence type="ECO:0000256" key="5">
    <source>
        <dbReference type="SAM" id="Coils"/>
    </source>
</evidence>
<dbReference type="PROSITE" id="PS51257">
    <property type="entry name" value="PROKAR_LIPOPROTEIN"/>
    <property type="match status" value="1"/>
</dbReference>
<dbReference type="Pfam" id="PF01497">
    <property type="entry name" value="Peripla_BP_2"/>
    <property type="match status" value="1"/>
</dbReference>
<comment type="subcellular location">
    <subcellularLocation>
        <location evidence="1">Cell envelope</location>
    </subcellularLocation>
</comment>
<name>A0A919YSF5_9BACL</name>
<proteinExistence type="inferred from homology"/>
<dbReference type="InterPro" id="IPR051313">
    <property type="entry name" value="Bact_iron-sidero_bind"/>
</dbReference>
<keyword evidence="10" id="KW-1185">Reference proteome</keyword>
<keyword evidence="3" id="KW-0813">Transport</keyword>
<keyword evidence="4 7" id="KW-0732">Signal</keyword>
<dbReference type="PANTHER" id="PTHR30532">
    <property type="entry name" value="IRON III DICITRATE-BINDING PERIPLASMIC PROTEIN"/>
    <property type="match status" value="1"/>
</dbReference>
<protein>
    <submittedName>
        <fullName evidence="9">Ferrichrome ABC transporter</fullName>
    </submittedName>
</protein>
<dbReference type="GO" id="GO:0030288">
    <property type="term" value="C:outer membrane-bounded periplasmic space"/>
    <property type="evidence" value="ECO:0007669"/>
    <property type="project" value="TreeGrafter"/>
</dbReference>
<evidence type="ECO:0000256" key="7">
    <source>
        <dbReference type="SAM" id="SignalP"/>
    </source>
</evidence>
<feature type="compositionally biased region" description="Low complexity" evidence="6">
    <location>
        <begin position="46"/>
        <end position="57"/>
    </location>
</feature>
<dbReference type="RefSeq" id="WP_213519514.1">
    <property type="nucleotide sequence ID" value="NZ_BOSE01000011.1"/>
</dbReference>
<accession>A0A919YSF5</accession>
<evidence type="ECO:0000256" key="1">
    <source>
        <dbReference type="ARBA" id="ARBA00004196"/>
    </source>
</evidence>
<evidence type="ECO:0000256" key="3">
    <source>
        <dbReference type="ARBA" id="ARBA00022448"/>
    </source>
</evidence>
<dbReference type="PROSITE" id="PS50983">
    <property type="entry name" value="FE_B12_PBP"/>
    <property type="match status" value="1"/>
</dbReference>
<feature type="signal peptide" evidence="7">
    <location>
        <begin position="1"/>
        <end position="19"/>
    </location>
</feature>
<dbReference type="PANTHER" id="PTHR30532:SF24">
    <property type="entry name" value="FERRIC ENTEROBACTIN-BINDING PERIPLASMIC PROTEIN FEPB"/>
    <property type="match status" value="1"/>
</dbReference>
<dbReference type="AlphaFoldDB" id="A0A919YSF5"/>
<comment type="similarity">
    <text evidence="2">Belongs to the bacterial solute-binding protein 8 family.</text>
</comment>
<dbReference type="GO" id="GO:1901678">
    <property type="term" value="P:iron coordination entity transport"/>
    <property type="evidence" value="ECO:0007669"/>
    <property type="project" value="UniProtKB-ARBA"/>
</dbReference>
<feature type="chain" id="PRO_5039104610" evidence="7">
    <location>
        <begin position="20"/>
        <end position="332"/>
    </location>
</feature>